<protein>
    <recommendedName>
        <fullName evidence="3">Flagellar protein FlgN</fullName>
    </recommendedName>
</protein>
<sequence length="112" mass="11638">MTESLAERTDSFARLVMAIRSELAALDAEDAASIEAATVAKTAALDAVARDVEAGAMDRPALEEARRLNAEAALKARAKMIGVERRLVAVASGAGRPAALTYGRNGRWAAAG</sequence>
<gene>
    <name evidence="1" type="ORF">FHS79_000859</name>
</gene>
<dbReference type="AlphaFoldDB" id="A0A841L5E2"/>
<comment type="caution">
    <text evidence="1">The sequence shown here is derived from an EMBL/GenBank/DDBJ whole genome shotgun (WGS) entry which is preliminary data.</text>
</comment>
<dbReference type="Proteomes" id="UP000538147">
    <property type="component" value="Unassembled WGS sequence"/>
</dbReference>
<name>A0A841L5E2_9SPHN</name>
<evidence type="ECO:0000313" key="2">
    <source>
        <dbReference type="Proteomes" id="UP000538147"/>
    </source>
</evidence>
<evidence type="ECO:0008006" key="3">
    <source>
        <dbReference type="Google" id="ProtNLM"/>
    </source>
</evidence>
<dbReference type="EMBL" id="JACIIV010000005">
    <property type="protein sequence ID" value="MBB6226701.1"/>
    <property type="molecule type" value="Genomic_DNA"/>
</dbReference>
<reference evidence="1 2" key="1">
    <citation type="submission" date="2020-08" db="EMBL/GenBank/DDBJ databases">
        <title>Genomic Encyclopedia of Type Strains, Phase IV (KMG-IV): sequencing the most valuable type-strain genomes for metagenomic binning, comparative biology and taxonomic classification.</title>
        <authorList>
            <person name="Goeker M."/>
        </authorList>
    </citation>
    <scope>NUCLEOTIDE SEQUENCE [LARGE SCALE GENOMIC DNA]</scope>
    <source>
        <strain evidence="1 2">DSM 102189</strain>
    </source>
</reference>
<keyword evidence="2" id="KW-1185">Reference proteome</keyword>
<proteinExistence type="predicted"/>
<accession>A0A841L5E2</accession>
<evidence type="ECO:0000313" key="1">
    <source>
        <dbReference type="EMBL" id="MBB6226701.1"/>
    </source>
</evidence>
<dbReference type="RefSeq" id="WP_184195907.1">
    <property type="nucleotide sequence ID" value="NZ_JACIIV010000005.1"/>
</dbReference>
<organism evidence="1 2">
    <name type="scientific">Polymorphobacter multimanifer</name>
    <dbReference type="NCBI Taxonomy" id="1070431"/>
    <lineage>
        <taxon>Bacteria</taxon>
        <taxon>Pseudomonadati</taxon>
        <taxon>Pseudomonadota</taxon>
        <taxon>Alphaproteobacteria</taxon>
        <taxon>Sphingomonadales</taxon>
        <taxon>Sphingosinicellaceae</taxon>
        <taxon>Polymorphobacter</taxon>
    </lineage>
</organism>